<dbReference type="InterPro" id="IPR051159">
    <property type="entry name" value="Hexapeptide_acetyltransf"/>
</dbReference>
<dbReference type="Pfam" id="PF00132">
    <property type="entry name" value="Hexapep"/>
    <property type="match status" value="1"/>
</dbReference>
<comment type="caution">
    <text evidence="3">The sequence shown here is derived from an EMBL/GenBank/DDBJ whole genome shotgun (WGS) entry which is preliminary data.</text>
</comment>
<accession>A0ABX1RTM6</accession>
<organism evidence="3 4">
    <name type="scientific">Flavivirga algicola</name>
    <dbReference type="NCBI Taxonomy" id="2729136"/>
    <lineage>
        <taxon>Bacteria</taxon>
        <taxon>Pseudomonadati</taxon>
        <taxon>Bacteroidota</taxon>
        <taxon>Flavobacteriia</taxon>
        <taxon>Flavobacteriales</taxon>
        <taxon>Flavobacteriaceae</taxon>
        <taxon>Flavivirga</taxon>
    </lineage>
</organism>
<gene>
    <name evidence="3" type="ORF">HHX25_02470</name>
</gene>
<comment type="similarity">
    <text evidence="1">Belongs to the transferase hexapeptide repeat family.</text>
</comment>
<dbReference type="Proteomes" id="UP000746690">
    <property type="component" value="Unassembled WGS sequence"/>
</dbReference>
<dbReference type="CDD" id="cd04647">
    <property type="entry name" value="LbH_MAT_like"/>
    <property type="match status" value="1"/>
</dbReference>
<protein>
    <submittedName>
        <fullName evidence="3">Acyltransferase</fullName>
    </submittedName>
</protein>
<dbReference type="SUPFAM" id="SSF51161">
    <property type="entry name" value="Trimeric LpxA-like enzymes"/>
    <property type="match status" value="1"/>
</dbReference>
<dbReference type="EMBL" id="JABBHF010000001">
    <property type="protein sequence ID" value="NMH86360.1"/>
    <property type="molecule type" value="Genomic_DNA"/>
</dbReference>
<dbReference type="GO" id="GO:0016746">
    <property type="term" value="F:acyltransferase activity"/>
    <property type="evidence" value="ECO:0007669"/>
    <property type="project" value="UniProtKB-KW"/>
</dbReference>
<evidence type="ECO:0000313" key="3">
    <source>
        <dbReference type="EMBL" id="NMH86360.1"/>
    </source>
</evidence>
<dbReference type="InterPro" id="IPR001451">
    <property type="entry name" value="Hexapep"/>
</dbReference>
<keyword evidence="4" id="KW-1185">Reference proteome</keyword>
<keyword evidence="2" id="KW-0808">Transferase</keyword>
<sequence length="189" mass="20689">MELQKNETKSLSKQALISDSSVFYRESSIENLQNDKSNVVIGDNTHIRGGLLIFKYGGKIVIGNHCYVGEGARLWSGESLTIGNNVLISHNVSIVDTDSHEINYLERAVRYKEMLSTGHWETKGSIKTNPIIIKDYAWINFGASILKGVTVGKGAIIGAGSVVTKDVPDWTIVAGNPAQIIRTISESER</sequence>
<evidence type="ECO:0000313" key="4">
    <source>
        <dbReference type="Proteomes" id="UP000746690"/>
    </source>
</evidence>
<name>A0ABX1RTM6_9FLAO</name>
<dbReference type="PANTHER" id="PTHR23416:SF23">
    <property type="entry name" value="ACETYLTRANSFERASE C18B11.09C-RELATED"/>
    <property type="match status" value="1"/>
</dbReference>
<proteinExistence type="inferred from homology"/>
<dbReference type="InterPro" id="IPR011004">
    <property type="entry name" value="Trimer_LpxA-like_sf"/>
</dbReference>
<reference evidence="3 4" key="1">
    <citation type="submission" date="2020-04" db="EMBL/GenBank/DDBJ databases">
        <title>A Flavivirga sp. nov.</title>
        <authorList>
            <person name="Sun X."/>
        </authorList>
    </citation>
    <scope>NUCLEOTIDE SEQUENCE [LARGE SCALE GENOMIC DNA]</scope>
    <source>
        <strain evidence="3 4">Y03</strain>
    </source>
</reference>
<keyword evidence="3" id="KW-0012">Acyltransferase</keyword>
<evidence type="ECO:0000256" key="1">
    <source>
        <dbReference type="ARBA" id="ARBA00007274"/>
    </source>
</evidence>
<dbReference type="Gene3D" id="2.160.10.10">
    <property type="entry name" value="Hexapeptide repeat proteins"/>
    <property type="match status" value="1"/>
</dbReference>
<dbReference type="PANTHER" id="PTHR23416">
    <property type="entry name" value="SIALIC ACID SYNTHASE-RELATED"/>
    <property type="match status" value="1"/>
</dbReference>
<evidence type="ECO:0000256" key="2">
    <source>
        <dbReference type="ARBA" id="ARBA00022679"/>
    </source>
</evidence>